<feature type="region of interest" description="Disordered" evidence="1">
    <location>
        <begin position="285"/>
        <end position="348"/>
    </location>
</feature>
<dbReference type="GO" id="GO:0005874">
    <property type="term" value="C:microtubule"/>
    <property type="evidence" value="ECO:0007669"/>
    <property type="project" value="InterPro"/>
</dbReference>
<keyword evidence="4" id="KW-1185">Reference proteome</keyword>
<dbReference type="PANTHER" id="PTHR31355:SF28">
    <property type="entry name" value="MICROTUBULE-ASSOCIATED PROTEIN TORTIFOLIA1-LIKE"/>
    <property type="match status" value="1"/>
</dbReference>
<reference evidence="3" key="1">
    <citation type="submission" date="2019-10" db="EMBL/GenBank/DDBJ databases">
        <authorList>
            <person name="Zhang R."/>
            <person name="Pan Y."/>
            <person name="Wang J."/>
            <person name="Ma R."/>
            <person name="Yu S."/>
        </authorList>
    </citation>
    <scope>NUCLEOTIDE SEQUENCE</scope>
    <source>
        <strain evidence="3">LA-IB0</strain>
        <tissue evidence="3">Leaf</tissue>
    </source>
</reference>
<dbReference type="Proteomes" id="UP000826271">
    <property type="component" value="Unassembled WGS sequence"/>
</dbReference>
<gene>
    <name evidence="3" type="ORF">BUALT_Bualt17G0055300</name>
</gene>
<dbReference type="GO" id="GO:0008017">
    <property type="term" value="F:microtubule binding"/>
    <property type="evidence" value="ECO:0007669"/>
    <property type="project" value="InterPro"/>
</dbReference>
<dbReference type="Gene3D" id="1.25.10.10">
    <property type="entry name" value="Leucine-rich Repeat Variant"/>
    <property type="match status" value="1"/>
</dbReference>
<dbReference type="InterPro" id="IPR033337">
    <property type="entry name" value="TORTIFOLIA1/SINE1-2"/>
</dbReference>
<accession>A0AAV6W825</accession>
<dbReference type="InterPro" id="IPR057600">
    <property type="entry name" value="TORTIFOLIA1/SINE1-2_N"/>
</dbReference>
<protein>
    <recommendedName>
        <fullName evidence="2">TORTIFOLIA1/SINE1-2 N-terminal domain-containing protein</fullName>
    </recommendedName>
</protein>
<dbReference type="EMBL" id="WHWC01000017">
    <property type="protein sequence ID" value="KAG8366234.1"/>
    <property type="molecule type" value="Genomic_DNA"/>
</dbReference>
<dbReference type="InterPro" id="IPR011989">
    <property type="entry name" value="ARM-like"/>
</dbReference>
<evidence type="ECO:0000256" key="1">
    <source>
        <dbReference type="SAM" id="MobiDB-lite"/>
    </source>
</evidence>
<dbReference type="FunFam" id="1.25.10.10:FF:000549">
    <property type="entry name" value="ARM repeat superfamily protein"/>
    <property type="match status" value="1"/>
</dbReference>
<dbReference type="InterPro" id="IPR016024">
    <property type="entry name" value="ARM-type_fold"/>
</dbReference>
<feature type="domain" description="TORTIFOLIA1/SINE1-2 N-terminal" evidence="2">
    <location>
        <begin position="10"/>
        <end position="280"/>
    </location>
</feature>
<dbReference type="SUPFAM" id="SSF48371">
    <property type="entry name" value="ARM repeat"/>
    <property type="match status" value="1"/>
</dbReference>
<evidence type="ECO:0000313" key="3">
    <source>
        <dbReference type="EMBL" id="KAG8366234.1"/>
    </source>
</evidence>
<comment type="caution">
    <text evidence="3">The sequence shown here is derived from an EMBL/GenBank/DDBJ whole genome shotgun (WGS) entry which is preliminary data.</text>
</comment>
<feature type="compositionally biased region" description="Low complexity" evidence="1">
    <location>
        <begin position="327"/>
        <end position="341"/>
    </location>
</feature>
<evidence type="ECO:0000313" key="4">
    <source>
        <dbReference type="Proteomes" id="UP000826271"/>
    </source>
</evidence>
<evidence type="ECO:0000259" key="2">
    <source>
        <dbReference type="Pfam" id="PF24714"/>
    </source>
</evidence>
<organism evidence="3 4">
    <name type="scientific">Buddleja alternifolia</name>
    <dbReference type="NCBI Taxonomy" id="168488"/>
    <lineage>
        <taxon>Eukaryota</taxon>
        <taxon>Viridiplantae</taxon>
        <taxon>Streptophyta</taxon>
        <taxon>Embryophyta</taxon>
        <taxon>Tracheophyta</taxon>
        <taxon>Spermatophyta</taxon>
        <taxon>Magnoliopsida</taxon>
        <taxon>eudicotyledons</taxon>
        <taxon>Gunneridae</taxon>
        <taxon>Pentapetalae</taxon>
        <taxon>asterids</taxon>
        <taxon>lamiids</taxon>
        <taxon>Lamiales</taxon>
        <taxon>Scrophulariaceae</taxon>
        <taxon>Buddlejeae</taxon>
        <taxon>Buddleja</taxon>
    </lineage>
</organism>
<proteinExistence type="predicted"/>
<dbReference type="Pfam" id="PF24714">
    <property type="entry name" value="TOR1L1_N"/>
    <property type="match status" value="1"/>
</dbReference>
<dbReference type="PANTHER" id="PTHR31355">
    <property type="entry name" value="MICROTUBULE-ASSOCIATED PROTEIN TORTIFOLIA1"/>
    <property type="match status" value="1"/>
</dbReference>
<sequence length="509" mass="55772">MSIPKQHSGELKKRVNTCLNKLSDRDTLSMATNELEIIAKALPSDAFAPFLNCISSTDSSEKSPVRRQCVRLLGVLSAAHGDALSPHLSRMIASVLRRLRDPDTAVRSACVDAVSSIATHVNSTPFSAILKPLVDALFHEQDLSAQIGASLCLSAAVEAAPEPDAAELRKLLPKLVKLVKSDCFKAKSALLSFVGSIVRANCVKSKSMLSPVVSIGVEFLSSDDWAARKAAAEVLAAAAAAERSLAGEFRDSCVAALENKRFDKVKVVRETMNRALDMWRDVPLSSQELPSPKDTSNREHSPVFLSKSPVDIAMRTPQPSKMVPTRSPASSCSSSSNSQRSIIRNEDNKSCVSSATKLNLRRNFRSRVVPVNIIDNLNMGDGDVMKEKLGNGKEFEDMSLIRNQLRYIEIQQSSLLDLLQRYIGTSQKGMSSLEKRVDGLEKVLDEMSQDLAISTRRIPNTHFEGNTCCMIPGTEFLSPRFWKKTESQTVNSKFSISLKNQSLNGMNKC</sequence>
<name>A0AAV6W825_9LAMI</name>
<dbReference type="AlphaFoldDB" id="A0AAV6W825"/>